<proteinExistence type="predicted"/>
<accession>A0A1I6QUI9</accession>
<feature type="compositionally biased region" description="Basic and acidic residues" evidence="1">
    <location>
        <begin position="69"/>
        <end position="78"/>
    </location>
</feature>
<organism evidence="2 3">
    <name type="scientific">Halostagnicola kamekurae</name>
    <dbReference type="NCBI Taxonomy" id="619731"/>
    <lineage>
        <taxon>Archaea</taxon>
        <taxon>Methanobacteriati</taxon>
        <taxon>Methanobacteriota</taxon>
        <taxon>Stenosarchaea group</taxon>
        <taxon>Halobacteria</taxon>
        <taxon>Halobacteriales</taxon>
        <taxon>Natrialbaceae</taxon>
        <taxon>Halostagnicola</taxon>
    </lineage>
</organism>
<dbReference type="RefSeq" id="WP_092903236.1">
    <property type="nucleotide sequence ID" value="NZ_FOZS01000001.1"/>
</dbReference>
<feature type="compositionally biased region" description="Basic and acidic residues" evidence="1">
    <location>
        <begin position="135"/>
        <end position="155"/>
    </location>
</feature>
<name>A0A1I6QUI9_9EURY</name>
<feature type="region of interest" description="Disordered" evidence="1">
    <location>
        <begin position="64"/>
        <end position="155"/>
    </location>
</feature>
<dbReference type="AlphaFoldDB" id="A0A1I6QUI9"/>
<reference evidence="3" key="1">
    <citation type="submission" date="2016-10" db="EMBL/GenBank/DDBJ databases">
        <authorList>
            <person name="Varghese N."/>
            <person name="Submissions S."/>
        </authorList>
    </citation>
    <scope>NUCLEOTIDE SEQUENCE [LARGE SCALE GENOMIC DNA]</scope>
    <source>
        <strain evidence="3">DSM 22427</strain>
    </source>
</reference>
<keyword evidence="3" id="KW-1185">Reference proteome</keyword>
<evidence type="ECO:0000313" key="2">
    <source>
        <dbReference type="EMBL" id="SFS56032.1"/>
    </source>
</evidence>
<dbReference type="Proteomes" id="UP000199199">
    <property type="component" value="Unassembled WGS sequence"/>
</dbReference>
<evidence type="ECO:0008006" key="4">
    <source>
        <dbReference type="Google" id="ProtNLM"/>
    </source>
</evidence>
<dbReference type="EMBL" id="FOZS01000001">
    <property type="protein sequence ID" value="SFS56032.1"/>
    <property type="molecule type" value="Genomic_DNA"/>
</dbReference>
<evidence type="ECO:0000313" key="3">
    <source>
        <dbReference type="Proteomes" id="UP000199199"/>
    </source>
</evidence>
<gene>
    <name evidence="2" type="ORF">SAMN04488556_1569</name>
</gene>
<feature type="compositionally biased region" description="Low complexity" evidence="1">
    <location>
        <begin position="88"/>
        <end position="99"/>
    </location>
</feature>
<feature type="compositionally biased region" description="Acidic residues" evidence="1">
    <location>
        <begin position="108"/>
        <end position="134"/>
    </location>
</feature>
<evidence type="ECO:0000256" key="1">
    <source>
        <dbReference type="SAM" id="MobiDB-lite"/>
    </source>
</evidence>
<protein>
    <recommendedName>
        <fullName evidence="4">PRC-barrel domain-containing protein</fullName>
    </recommendedName>
</protein>
<dbReference type="OrthoDB" id="229248at2157"/>
<sequence length="155" mass="16528">MCAQFTDDDVGKSVVNENGDEVGIVADVEHGTAHVKPDAGITDTIKAKLGWQDTDEETFPLQEQAVARVSDDEVRLEGDLGDTGGASTGTTAGAGSTAGDDSRRTDDDGILDDDDDRGLMGDDDDDGGLMDDDSRDDRTRTDDDRSRTDDDDDRL</sequence>